<dbReference type="InterPro" id="IPR027463">
    <property type="entry name" value="AcrB_DN_DC_subdom"/>
</dbReference>
<comment type="subcellular location">
    <subcellularLocation>
        <location evidence="1">Cell membrane</location>
        <topology evidence="1">Multi-pass membrane protein</topology>
    </subcellularLocation>
</comment>
<dbReference type="Gene3D" id="3.30.2090.10">
    <property type="entry name" value="Multidrug efflux transporter AcrB TolC docking domain, DN and DC subdomains"/>
    <property type="match status" value="2"/>
</dbReference>
<organism evidence="9 10">
    <name type="scientific">Prosthecobacter algae</name>
    <dbReference type="NCBI Taxonomy" id="1144682"/>
    <lineage>
        <taxon>Bacteria</taxon>
        <taxon>Pseudomonadati</taxon>
        <taxon>Verrucomicrobiota</taxon>
        <taxon>Verrucomicrobiia</taxon>
        <taxon>Verrucomicrobiales</taxon>
        <taxon>Verrucomicrobiaceae</taxon>
        <taxon>Prosthecobacter</taxon>
    </lineage>
</organism>
<dbReference type="PANTHER" id="PTHR32063">
    <property type="match status" value="1"/>
</dbReference>
<keyword evidence="5 8" id="KW-0812">Transmembrane</keyword>
<feature type="transmembrane region" description="Helical" evidence="8">
    <location>
        <begin position="350"/>
        <end position="367"/>
    </location>
</feature>
<feature type="transmembrane region" description="Helical" evidence="8">
    <location>
        <begin position="478"/>
        <end position="509"/>
    </location>
</feature>
<keyword evidence="3" id="KW-0813">Transport</keyword>
<evidence type="ECO:0000313" key="10">
    <source>
        <dbReference type="Proteomes" id="UP001499852"/>
    </source>
</evidence>
<evidence type="ECO:0000256" key="6">
    <source>
        <dbReference type="ARBA" id="ARBA00022989"/>
    </source>
</evidence>
<dbReference type="Gene3D" id="3.30.70.1440">
    <property type="entry name" value="Multidrug efflux transporter AcrB pore domain"/>
    <property type="match status" value="1"/>
</dbReference>
<gene>
    <name evidence="9" type="ORF">GCM10023213_13300</name>
</gene>
<evidence type="ECO:0000256" key="4">
    <source>
        <dbReference type="ARBA" id="ARBA00022475"/>
    </source>
</evidence>
<reference evidence="10" key="1">
    <citation type="journal article" date="2019" name="Int. J. Syst. Evol. Microbiol.">
        <title>The Global Catalogue of Microorganisms (GCM) 10K type strain sequencing project: providing services to taxonomists for standard genome sequencing and annotation.</title>
        <authorList>
            <consortium name="The Broad Institute Genomics Platform"/>
            <consortium name="The Broad Institute Genome Sequencing Center for Infectious Disease"/>
            <person name="Wu L."/>
            <person name="Ma J."/>
        </authorList>
    </citation>
    <scope>NUCLEOTIDE SEQUENCE [LARGE SCALE GENOMIC DNA]</scope>
    <source>
        <strain evidence="10">JCM 18053</strain>
    </source>
</reference>
<comment type="similarity">
    <text evidence="2">Belongs to the resistance-nodulation-cell division (RND) (TC 2.A.6) family.</text>
</comment>
<dbReference type="PANTHER" id="PTHR32063:SF4">
    <property type="entry name" value="SLR6043 PROTEIN"/>
    <property type="match status" value="1"/>
</dbReference>
<accession>A0ABP9P3H9</accession>
<evidence type="ECO:0000256" key="2">
    <source>
        <dbReference type="ARBA" id="ARBA00010942"/>
    </source>
</evidence>
<evidence type="ECO:0000256" key="8">
    <source>
        <dbReference type="SAM" id="Phobius"/>
    </source>
</evidence>
<keyword evidence="4" id="KW-1003">Cell membrane</keyword>
<dbReference type="SUPFAM" id="SSF82714">
    <property type="entry name" value="Multidrug efflux transporter AcrB TolC docking domain, DN and DC subdomains"/>
    <property type="match status" value="2"/>
</dbReference>
<feature type="transmembrane region" description="Helical" evidence="8">
    <location>
        <begin position="454"/>
        <end position="472"/>
    </location>
</feature>
<feature type="transmembrane region" description="Helical" evidence="8">
    <location>
        <begin position="981"/>
        <end position="1001"/>
    </location>
</feature>
<feature type="transmembrane region" description="Helical" evidence="8">
    <location>
        <begin position="931"/>
        <end position="951"/>
    </location>
</feature>
<sequence length="1056" mass="115236">MLNKMIHWSLSNRAVIIGLSVVLMVMGWRTGSKLPVEVLPDLTKPTVIILTEAPGLAPEEVEMRVTQPLESALMGVAGLTRLRSNSDVALSLVYAEFGWDTDIYKARMLVQERLQGVREQLPENVQPFMTPVASLMGEILLVGVRSTIKEGEPGYVPPSEVRSLADWTIKRRLQSISGIAEILNMGGGVKQIEIQPDPFKMQANNVSFDELEQSATEAANTTTGGFLNSGPTEIMVRNLAMTVQLNDISRTIIKKINDRPISIGDVANVAWGIEPMRGDATVSQSPEKSPTYGVIMSITKSPGFDTRKLTEEIKMALDELQSTYPKGMETTLLFQQKDFIDHAIGNLSEAIRDGAIMVTVVLFLFLLNFRTTFITLMAMPLSFGITLLVFQWFGISVNSMTLGGLAVAIGMVVDDAIVDVENVFRRLRENAALPTPHPRLKVIAKASGEVRNSILYATVLIILVFLPLLGLNGVEGKLFAPIAIATIISMIASFIVSLTAIPVLCSFLLNPKEGHEHKDGFITRNLKWLLERTLLRFALSQPVIVLAIAMVLLVGAFSLYPKMNKDFLPKFQEETALVAATTAPGTSLDEMNKISDVIEQQILSVPEVRKVGRRLGRAERGDHVVPVSTAEFDVDFREAEGAAKGEGRGRKAILDDITKKIKTVPGVFAVVSGPLADRIGHMLSGVSAPVAVKVFGPDLEKLRQIGIEIQTVSKSIPGFEDTKLDQTSYIPQLRIEADRDRAQAYGIAPGKLNEQLSALIGGKEVAELRDGQRAVNLVMRLPIEWRDSPEKIAELPVETGEGQRIPLSLVADVREAKGPNVIFRENSQRRFALGIKPSVRDVSNLVVRLKKEVAEKVKLPEGYFITFEGEFQAQEEATQRIVVFSSVVFVAVFLMLFGYFRSASLALQVLVNIPLALMGGLAFTYLKLNNISIATLVGFIAVGGVAARNGIMMISHYLHLMQHEGEGFTKKMVIRGTLERLVPVLMTALSAGIGLIPLVLAADQPGKEILHPVAVVIVGGLISSTFLDMAITPAMFWLLGRKAAAKAIELDAAASH</sequence>
<keyword evidence="7 8" id="KW-0472">Membrane</keyword>
<dbReference type="Gene3D" id="3.30.70.1430">
    <property type="entry name" value="Multidrug efflux transporter AcrB pore domain"/>
    <property type="match status" value="2"/>
</dbReference>
<name>A0ABP9P3H9_9BACT</name>
<dbReference type="RefSeq" id="WP_345735584.1">
    <property type="nucleotide sequence ID" value="NZ_BAABIA010000002.1"/>
</dbReference>
<feature type="transmembrane region" description="Helical" evidence="8">
    <location>
        <begin position="881"/>
        <end position="900"/>
    </location>
</feature>
<keyword evidence="10" id="KW-1185">Reference proteome</keyword>
<feature type="transmembrane region" description="Helical" evidence="8">
    <location>
        <begin position="374"/>
        <end position="393"/>
    </location>
</feature>
<dbReference type="Proteomes" id="UP001499852">
    <property type="component" value="Unassembled WGS sequence"/>
</dbReference>
<dbReference type="EMBL" id="BAABIA010000002">
    <property type="protein sequence ID" value="GAA5137096.1"/>
    <property type="molecule type" value="Genomic_DNA"/>
</dbReference>
<dbReference type="InterPro" id="IPR004763">
    <property type="entry name" value="CusA-like"/>
</dbReference>
<dbReference type="NCBIfam" id="TIGR00914">
    <property type="entry name" value="2A0601"/>
    <property type="match status" value="1"/>
</dbReference>
<feature type="transmembrane region" description="Helical" evidence="8">
    <location>
        <begin position="905"/>
        <end position="925"/>
    </location>
</feature>
<dbReference type="InterPro" id="IPR001036">
    <property type="entry name" value="Acrflvin-R"/>
</dbReference>
<feature type="transmembrane region" description="Helical" evidence="8">
    <location>
        <begin position="1013"/>
        <end position="1039"/>
    </location>
</feature>
<evidence type="ECO:0000256" key="3">
    <source>
        <dbReference type="ARBA" id="ARBA00022448"/>
    </source>
</evidence>
<keyword evidence="6 8" id="KW-1133">Transmembrane helix</keyword>
<dbReference type="SUPFAM" id="SSF82693">
    <property type="entry name" value="Multidrug efflux transporter AcrB pore domain, PN1, PN2, PC1 and PC2 subdomains"/>
    <property type="match status" value="2"/>
</dbReference>
<proteinExistence type="inferred from homology"/>
<comment type="caution">
    <text evidence="9">The sequence shown here is derived from an EMBL/GenBank/DDBJ whole genome shotgun (WGS) entry which is preliminary data.</text>
</comment>
<protein>
    <submittedName>
        <fullName evidence="9">Efflux RND transporter permease subunit</fullName>
    </submittedName>
</protein>
<dbReference type="PRINTS" id="PR00702">
    <property type="entry name" value="ACRIFLAVINRP"/>
</dbReference>
<feature type="transmembrane region" description="Helical" evidence="8">
    <location>
        <begin position="534"/>
        <end position="560"/>
    </location>
</feature>
<evidence type="ECO:0000313" key="9">
    <source>
        <dbReference type="EMBL" id="GAA5137096.1"/>
    </source>
</evidence>
<evidence type="ECO:0000256" key="1">
    <source>
        <dbReference type="ARBA" id="ARBA00004651"/>
    </source>
</evidence>
<dbReference type="Pfam" id="PF00873">
    <property type="entry name" value="ACR_tran"/>
    <property type="match status" value="1"/>
</dbReference>
<dbReference type="Gene3D" id="3.30.70.1320">
    <property type="entry name" value="Multidrug efflux transporter AcrB pore domain like"/>
    <property type="match status" value="1"/>
</dbReference>
<evidence type="ECO:0000256" key="5">
    <source>
        <dbReference type="ARBA" id="ARBA00022692"/>
    </source>
</evidence>
<evidence type="ECO:0000256" key="7">
    <source>
        <dbReference type="ARBA" id="ARBA00023136"/>
    </source>
</evidence>
<dbReference type="Gene3D" id="1.20.1640.10">
    <property type="entry name" value="Multidrug efflux transporter AcrB transmembrane domain"/>
    <property type="match status" value="2"/>
</dbReference>
<dbReference type="SUPFAM" id="SSF82866">
    <property type="entry name" value="Multidrug efflux transporter AcrB transmembrane domain"/>
    <property type="match status" value="2"/>
</dbReference>